<feature type="compositionally biased region" description="Basic and acidic residues" evidence="1">
    <location>
        <begin position="174"/>
        <end position="185"/>
    </location>
</feature>
<evidence type="ECO:0000313" key="3">
    <source>
        <dbReference type="Proteomes" id="UP000076761"/>
    </source>
</evidence>
<accession>A0A165VDL5</accession>
<feature type="compositionally biased region" description="Basic and acidic residues" evidence="1">
    <location>
        <begin position="324"/>
        <end position="345"/>
    </location>
</feature>
<feature type="compositionally biased region" description="Polar residues" evidence="1">
    <location>
        <begin position="237"/>
        <end position="249"/>
    </location>
</feature>
<keyword evidence="3" id="KW-1185">Reference proteome</keyword>
<evidence type="ECO:0000256" key="1">
    <source>
        <dbReference type="SAM" id="MobiDB-lite"/>
    </source>
</evidence>
<feature type="compositionally biased region" description="Polar residues" evidence="1">
    <location>
        <begin position="18"/>
        <end position="34"/>
    </location>
</feature>
<feature type="compositionally biased region" description="Polar residues" evidence="1">
    <location>
        <begin position="41"/>
        <end position="65"/>
    </location>
</feature>
<proteinExistence type="predicted"/>
<reference evidence="2 3" key="1">
    <citation type="journal article" date="2016" name="Mol. Biol. Evol.">
        <title>Comparative Genomics of Early-Diverging Mushroom-Forming Fungi Provides Insights into the Origins of Lignocellulose Decay Capabilities.</title>
        <authorList>
            <person name="Nagy L.G."/>
            <person name="Riley R."/>
            <person name="Tritt A."/>
            <person name="Adam C."/>
            <person name="Daum C."/>
            <person name="Floudas D."/>
            <person name="Sun H."/>
            <person name="Yadav J.S."/>
            <person name="Pangilinan J."/>
            <person name="Larsson K.H."/>
            <person name="Matsuura K."/>
            <person name="Barry K."/>
            <person name="Labutti K."/>
            <person name="Kuo R."/>
            <person name="Ohm R.A."/>
            <person name="Bhattacharya S.S."/>
            <person name="Shirouzu T."/>
            <person name="Yoshinaga Y."/>
            <person name="Martin F.M."/>
            <person name="Grigoriev I.V."/>
            <person name="Hibbett D.S."/>
        </authorList>
    </citation>
    <scope>NUCLEOTIDE SEQUENCE [LARGE SCALE GENOMIC DNA]</scope>
    <source>
        <strain evidence="2 3">HHB14362 ss-1</strain>
    </source>
</reference>
<feature type="region of interest" description="Disordered" evidence="1">
    <location>
        <begin position="130"/>
        <end position="366"/>
    </location>
</feature>
<gene>
    <name evidence="2" type="ORF">NEOLEDRAFT_1166971</name>
</gene>
<name>A0A165VDL5_9AGAM</name>
<dbReference type="AlphaFoldDB" id="A0A165VDL5"/>
<dbReference type="OrthoDB" id="2687798at2759"/>
<dbReference type="Proteomes" id="UP000076761">
    <property type="component" value="Unassembled WGS sequence"/>
</dbReference>
<feature type="compositionally biased region" description="Basic and acidic residues" evidence="1">
    <location>
        <begin position="295"/>
        <end position="313"/>
    </location>
</feature>
<protein>
    <submittedName>
        <fullName evidence="2">Uncharacterized protein</fullName>
    </submittedName>
</protein>
<evidence type="ECO:0000313" key="2">
    <source>
        <dbReference type="EMBL" id="KZT29522.1"/>
    </source>
</evidence>
<dbReference type="InParanoid" id="A0A165VDL5"/>
<dbReference type="STRING" id="1314782.A0A165VDL5"/>
<organism evidence="2 3">
    <name type="scientific">Neolentinus lepideus HHB14362 ss-1</name>
    <dbReference type="NCBI Taxonomy" id="1314782"/>
    <lineage>
        <taxon>Eukaryota</taxon>
        <taxon>Fungi</taxon>
        <taxon>Dikarya</taxon>
        <taxon>Basidiomycota</taxon>
        <taxon>Agaricomycotina</taxon>
        <taxon>Agaricomycetes</taxon>
        <taxon>Gloeophyllales</taxon>
        <taxon>Gloeophyllaceae</taxon>
        <taxon>Neolentinus</taxon>
    </lineage>
</organism>
<feature type="compositionally biased region" description="Basic and acidic residues" evidence="1">
    <location>
        <begin position="251"/>
        <end position="266"/>
    </location>
</feature>
<dbReference type="EMBL" id="KV425554">
    <property type="protein sequence ID" value="KZT29522.1"/>
    <property type="molecule type" value="Genomic_DNA"/>
</dbReference>
<sequence length="366" mass="38429">MIPSRTILRTSRLFHTTTRLSASRTSGGQDSAISQGHAVFDNNQSPQDVQSQQVRSGLSESNSQGPDAASRSGRAQQVPDKGKSSGNPEGVGMQEQIGGKSAAGSGGTKGGEEEACPPGFFAALKSKVGLSTSSGEVKQNRGYGEGVTGSGTGPRQVGRRGLHISAVRLSPEISKVEPKGSRTPKDPPVAGEQSAHLTHKKAGESDHGRGNAAPDPSLPSRRKEAPADRITIFAGGKQQQRGLHTSATSMEEDKPHSAESYFKDVDETTPTDSKTHTVAYGQEVQRASEPPSGEWSRKGAESKEYDTVSRDEPYSPPAPGAQDQKLRYGNREEWASQPGKGKDGTSHPGEGPEGASAGGRKPERAS</sequence>
<feature type="compositionally biased region" description="Gly residues" evidence="1">
    <location>
        <begin position="143"/>
        <end position="152"/>
    </location>
</feature>
<feature type="region of interest" description="Disordered" evidence="1">
    <location>
        <begin position="18"/>
        <end position="117"/>
    </location>
</feature>